<dbReference type="AlphaFoldDB" id="A0A976IIW1"/>
<comment type="caution">
    <text evidence="1">The sequence shown here is derived from an EMBL/GenBank/DDBJ whole genome shotgun (WGS) entry which is preliminary data.</text>
</comment>
<dbReference type="Proteomes" id="UP000294530">
    <property type="component" value="Unassembled WGS sequence"/>
</dbReference>
<keyword evidence="2" id="KW-1185">Reference proteome</keyword>
<dbReference type="RefSeq" id="XP_067822160.1">
    <property type="nucleotide sequence ID" value="XM_067966524.1"/>
</dbReference>
<sequence>MNKFDGKRLTTFTGGGASVNYSQSYCVRLSSNRLMTWIIGESSTSCELCFPSSHPSRTRRVVLPQTKAGLYHQSKELRAAVSSIMSKPGNLHPALDLIA</sequence>
<proteinExistence type="predicted"/>
<organism evidence="1 2">
    <name type="scientific">Bremia lactucae</name>
    <name type="common">Lettuce downy mildew</name>
    <dbReference type="NCBI Taxonomy" id="4779"/>
    <lineage>
        <taxon>Eukaryota</taxon>
        <taxon>Sar</taxon>
        <taxon>Stramenopiles</taxon>
        <taxon>Oomycota</taxon>
        <taxon>Peronosporomycetes</taxon>
        <taxon>Peronosporales</taxon>
        <taxon>Peronosporaceae</taxon>
        <taxon>Bremia</taxon>
    </lineage>
</organism>
<evidence type="ECO:0000313" key="2">
    <source>
        <dbReference type="Proteomes" id="UP000294530"/>
    </source>
</evidence>
<accession>A0A976IIW1</accession>
<protein>
    <submittedName>
        <fullName evidence="1">Uncharacterized protein</fullName>
    </submittedName>
</protein>
<evidence type="ECO:0000313" key="1">
    <source>
        <dbReference type="EMBL" id="TDH72661.1"/>
    </source>
</evidence>
<dbReference type="GeneID" id="94352195"/>
<gene>
    <name evidence="1" type="ORF">CCR75_008472</name>
</gene>
<dbReference type="KEGG" id="blac:94352195"/>
<reference evidence="1 2" key="1">
    <citation type="journal article" date="2021" name="Genome Biol.">
        <title>AFLAP: assembly-free linkage analysis pipeline using k-mers from genome sequencing data.</title>
        <authorList>
            <person name="Fletcher K."/>
            <person name="Zhang L."/>
            <person name="Gil J."/>
            <person name="Han R."/>
            <person name="Cavanaugh K."/>
            <person name="Michelmore R."/>
        </authorList>
    </citation>
    <scope>NUCLEOTIDE SEQUENCE [LARGE SCALE GENOMIC DNA]</scope>
    <source>
        <strain evidence="1 2">SF5</strain>
    </source>
</reference>
<dbReference type="EMBL" id="SHOA02000012">
    <property type="protein sequence ID" value="TDH72661.1"/>
    <property type="molecule type" value="Genomic_DNA"/>
</dbReference>
<name>A0A976IIW1_BRELC</name>